<dbReference type="InterPro" id="IPR041033">
    <property type="entry name" value="SpaA_PFL_dom_1"/>
</dbReference>
<proteinExistence type="inferred from homology"/>
<keyword evidence="4" id="KW-1133">Transmembrane helix</keyword>
<keyword evidence="4" id="KW-0472">Membrane</keyword>
<dbReference type="SUPFAM" id="SSF49452">
    <property type="entry name" value="Starch-binding domain-like"/>
    <property type="match status" value="1"/>
</dbReference>
<evidence type="ECO:0000259" key="6">
    <source>
        <dbReference type="Pfam" id="PF17802"/>
    </source>
</evidence>
<feature type="transmembrane region" description="Helical" evidence="4">
    <location>
        <begin position="1262"/>
        <end position="1282"/>
    </location>
</feature>
<dbReference type="InterPro" id="IPR013784">
    <property type="entry name" value="Carb-bd-like_fold"/>
</dbReference>
<feature type="domain" description="SpaA-like prealbumin fold" evidence="6">
    <location>
        <begin position="603"/>
        <end position="701"/>
    </location>
</feature>
<keyword evidence="4" id="KW-0812">Transmembrane</keyword>
<evidence type="ECO:0000313" key="8">
    <source>
        <dbReference type="Proteomes" id="UP000632659"/>
    </source>
</evidence>
<gene>
    <name evidence="7" type="ORF">H8702_09945</name>
</gene>
<keyword evidence="2" id="KW-0964">Secreted</keyword>
<dbReference type="Gene3D" id="2.60.40.10">
    <property type="entry name" value="Immunoglobulins"/>
    <property type="match status" value="8"/>
</dbReference>
<dbReference type="Pfam" id="PF17802">
    <property type="entry name" value="SpaA"/>
    <property type="match status" value="7"/>
</dbReference>
<evidence type="ECO:0000313" key="7">
    <source>
        <dbReference type="EMBL" id="MBC8611421.1"/>
    </source>
</evidence>
<dbReference type="PANTHER" id="PTHR36108:SF13">
    <property type="entry name" value="COLOSSIN-B-RELATED"/>
    <property type="match status" value="1"/>
</dbReference>
<name>A0A8J6P1V4_9FIRM</name>
<feature type="domain" description="SpaA-like prealbumin fold" evidence="6">
    <location>
        <begin position="962"/>
        <end position="1053"/>
    </location>
</feature>
<evidence type="ECO:0000256" key="3">
    <source>
        <dbReference type="ARBA" id="ARBA00022729"/>
    </source>
</evidence>
<organism evidence="7 8">
    <name type="scientific">Massiliimalia timonensis</name>
    <dbReference type="NCBI Taxonomy" id="1987501"/>
    <lineage>
        <taxon>Bacteria</taxon>
        <taxon>Bacillati</taxon>
        <taxon>Bacillota</taxon>
        <taxon>Clostridia</taxon>
        <taxon>Eubacteriales</taxon>
        <taxon>Oscillospiraceae</taxon>
        <taxon>Massiliimalia</taxon>
    </lineage>
</organism>
<evidence type="ECO:0000256" key="4">
    <source>
        <dbReference type="SAM" id="Phobius"/>
    </source>
</evidence>
<evidence type="ECO:0000256" key="2">
    <source>
        <dbReference type="ARBA" id="ARBA00022525"/>
    </source>
</evidence>
<dbReference type="SUPFAM" id="SSF49478">
    <property type="entry name" value="Cna protein B-type domain"/>
    <property type="match status" value="1"/>
</dbReference>
<dbReference type="GO" id="GO:0030246">
    <property type="term" value="F:carbohydrate binding"/>
    <property type="evidence" value="ECO:0007669"/>
    <property type="project" value="InterPro"/>
</dbReference>
<feature type="domain" description="SpaA-like prealbumin fold" evidence="6">
    <location>
        <begin position="1164"/>
        <end position="1251"/>
    </location>
</feature>
<keyword evidence="8" id="KW-1185">Reference proteome</keyword>
<dbReference type="InterPro" id="IPR013552">
    <property type="entry name" value="Thioester_dom"/>
</dbReference>
<comment type="similarity">
    <text evidence="1">Belongs to the serine-aspartate repeat-containing protein (SDr) family.</text>
</comment>
<dbReference type="RefSeq" id="WP_187536638.1">
    <property type="nucleotide sequence ID" value="NZ_JACRTL010000005.1"/>
</dbReference>
<evidence type="ECO:0000256" key="1">
    <source>
        <dbReference type="ARBA" id="ARBA00007257"/>
    </source>
</evidence>
<accession>A0A8J6P1V4</accession>
<dbReference type="PANTHER" id="PTHR36108">
    <property type="entry name" value="COLOSSIN-B-RELATED"/>
    <property type="match status" value="1"/>
</dbReference>
<feature type="domain" description="SpaA-like prealbumin fold" evidence="6">
    <location>
        <begin position="408"/>
        <end position="483"/>
    </location>
</feature>
<dbReference type="NCBIfam" id="TIGR01167">
    <property type="entry name" value="LPXTG_anchor"/>
    <property type="match status" value="1"/>
</dbReference>
<keyword evidence="3" id="KW-0732">Signal</keyword>
<feature type="domain" description="SpaA-like prealbumin fold" evidence="6">
    <location>
        <begin position="1057"/>
        <end position="1150"/>
    </location>
</feature>
<dbReference type="Pfam" id="PF08341">
    <property type="entry name" value="TED"/>
    <property type="match status" value="1"/>
</dbReference>
<comment type="caution">
    <text evidence="7">The sequence shown here is derived from an EMBL/GenBank/DDBJ whole genome shotgun (WGS) entry which is preliminary data.</text>
</comment>
<dbReference type="InterPro" id="IPR013783">
    <property type="entry name" value="Ig-like_fold"/>
</dbReference>
<sequence length="1289" mass="142301">MNTRKNIKRRVLGLLLALLIILPVCTFQGGLQVSAASVSGTIVKSWISGYYFDFTGVGLPCGSHRGQASMLKVNGKPAYCIELGEQIHTGDYTFKDAYNKLSTAEKKLLQYTLIYGYTGSLKYGYSKNVEYYATQILCWIIENGYYNNSSKSTEIINAACKTNPDKSEIKACIKKIRAQVDDHKVIPSFAKSSSSSASTQSLKYSNGKYTLTLTDKNGVAKYYDWSDFKSKGITVSVSGNKVTFTASKIFTGTKTGQAVRVKSQYLSSIKDIAPLYLASSSNQDLVVDLGINADPIPAYLKLNVAAGDLVVSKTAEDGAKSGFKFQVTGNGIDKTVTTGSSGKATLSDIPAGKYTVKEISVNDKYVTPAQKTVTVPSGSSVTASFENKLKKFRVSLTKQDSSTGSTAQGNASLDGAVYGLYEKDGTLLGKYTTANGGKITSGYFACQDGAYIQEITPPKGYLKDNTKYTLKSDSSNFTVEKNTVSQTVKDTVIKGQVKIHKTMEIPDPDDGTDVLVTPEAGAQFQVYLKSAGSYTKAKPDEKDIITLDKNGDGTSKKLPYGTYTVHQIKGADNTKFVPDFEVSVTENNKVYTYDKLNELMKSNLTVVKKDTSTGETIALSGIGFKIKNLTTNQWITETDPKTGEETDTFYTSDKGVIMLKEKLYVGDYELYEVKRPDNYAQVLAPLPFEITPETVDTMVTVEFENTPQKGRIALYKEGEVITGADMVQTELGILTQPIYETRIIGGAVYNIEAAEDIVIGNVVRYKKGDVIQTLTTKKGGPVYSDYLYPGNYVLVEQTPPDDMLLDPTPIPFTITDDEAAEVIQPDLEITVKDNRPAVEISLLKAMEQDEHYQIGMYGEYQNIRFGLFAGEDILDYDGNLAIPKDTLMFVCGINDDLKGKFDMPNIPLAKLYVKEIATDEHYILSGQQYPVEPERDSADQNGLISIEINGGNPIDNEIIRGRIEGMKIDQDREPLPHTVFGLFRADEQNLDKDHALYVTESAEDGSFVFEDIPFGTYQLYELERVYGYEVLTEPIMVEVTEDGQVIGINVENTLIIGSVVLHKIDEEFPDQALSEAIFEIIVDSNQNKKYDPEDQALGTMTETEAGTYQYAGLLEGGYFCHEAAPPEQFLADENYYYFEIRENGEVAEIKNADKGFTNKPETGELWITKTDVSNGKPLANVGFRIRNIETGEIAAEGYTGKDGVVKFKLRIGKYTYQEFDPLDGYRIDSRQFPFEIREDGQIIKAEMTNEKTEVPKTGDSPVLMIAASILILGSGLILLVLWSRKRKGR</sequence>
<dbReference type="Proteomes" id="UP000632659">
    <property type="component" value="Unassembled WGS sequence"/>
</dbReference>
<evidence type="ECO:0000259" key="5">
    <source>
        <dbReference type="Pfam" id="PF08341"/>
    </source>
</evidence>
<feature type="domain" description="SpaA-like prealbumin fold" evidence="6">
    <location>
        <begin position="765"/>
        <end position="821"/>
    </location>
</feature>
<feature type="domain" description="SpaA-like prealbumin fold" evidence="6">
    <location>
        <begin position="308"/>
        <end position="388"/>
    </location>
</feature>
<dbReference type="EMBL" id="JACRTL010000005">
    <property type="protein sequence ID" value="MBC8611421.1"/>
    <property type="molecule type" value="Genomic_DNA"/>
</dbReference>
<feature type="domain" description="Thioester" evidence="5">
    <location>
        <begin position="77"/>
        <end position="180"/>
    </location>
</feature>
<protein>
    <submittedName>
        <fullName evidence="7">Cys-Gln thioester bond-forming surface protein</fullName>
    </submittedName>
</protein>
<reference evidence="7" key="1">
    <citation type="submission" date="2020-08" db="EMBL/GenBank/DDBJ databases">
        <title>Genome public.</title>
        <authorList>
            <person name="Liu C."/>
            <person name="Sun Q."/>
        </authorList>
    </citation>
    <scope>NUCLEOTIDE SEQUENCE</scope>
    <source>
        <strain evidence="7">NSJ-15</strain>
    </source>
</reference>